<sequence>MVPLNGAYVNIIMKDTETTNILLKQSHSSYSRRLVAVVPEDCQNITDVWENFIQDTPENRISTGRSPGVKTLQFAPRRKLVSETEAADVPPWLSIQLEESTSLEKKPQRPNDKVSMVEKAKAQFLGIRKALDYQIETDVFEKKKNREERMKTLLNALMASKTEPILSTLLVSLKSEFKEPKSTGSFWFEKLEKDAVELGGDKHSAFHDMLEKISQFQNFNTKKVPYSKEKFCLLIISLPTNQLLRPALQEALFFLANHVLQVLPRQLRQWYQYLKLPFSVSMDTLK</sequence>
<accession>A0ABD1JF50</accession>
<protein>
    <submittedName>
        <fullName evidence="1">Uncharacterized protein</fullName>
    </submittedName>
</protein>
<comment type="caution">
    <text evidence="1">The sequence shown here is derived from an EMBL/GenBank/DDBJ whole genome shotgun (WGS) entry which is preliminary data.</text>
</comment>
<dbReference type="EMBL" id="JBHFQA010000016">
    <property type="protein sequence ID" value="KAL2085366.1"/>
    <property type="molecule type" value="Genomic_DNA"/>
</dbReference>
<evidence type="ECO:0000313" key="2">
    <source>
        <dbReference type="Proteomes" id="UP001591681"/>
    </source>
</evidence>
<proteinExistence type="predicted"/>
<dbReference type="AlphaFoldDB" id="A0ABD1JF50"/>
<keyword evidence="2" id="KW-1185">Reference proteome</keyword>
<name>A0ABD1JF50_9TELE</name>
<evidence type="ECO:0000313" key="1">
    <source>
        <dbReference type="EMBL" id="KAL2085366.1"/>
    </source>
</evidence>
<dbReference type="Proteomes" id="UP001591681">
    <property type="component" value="Unassembled WGS sequence"/>
</dbReference>
<gene>
    <name evidence="1" type="ORF">ACEWY4_018686</name>
</gene>
<reference evidence="1 2" key="1">
    <citation type="submission" date="2024-09" db="EMBL/GenBank/DDBJ databases">
        <title>A chromosome-level genome assembly of Gray's grenadier anchovy, Coilia grayii.</title>
        <authorList>
            <person name="Fu Z."/>
        </authorList>
    </citation>
    <scope>NUCLEOTIDE SEQUENCE [LARGE SCALE GENOMIC DNA]</scope>
    <source>
        <strain evidence="1">G4</strain>
        <tissue evidence="1">Muscle</tissue>
    </source>
</reference>
<organism evidence="1 2">
    <name type="scientific">Coilia grayii</name>
    <name type="common">Gray's grenadier anchovy</name>
    <dbReference type="NCBI Taxonomy" id="363190"/>
    <lineage>
        <taxon>Eukaryota</taxon>
        <taxon>Metazoa</taxon>
        <taxon>Chordata</taxon>
        <taxon>Craniata</taxon>
        <taxon>Vertebrata</taxon>
        <taxon>Euteleostomi</taxon>
        <taxon>Actinopterygii</taxon>
        <taxon>Neopterygii</taxon>
        <taxon>Teleostei</taxon>
        <taxon>Clupei</taxon>
        <taxon>Clupeiformes</taxon>
        <taxon>Clupeoidei</taxon>
        <taxon>Engraulidae</taxon>
        <taxon>Coilinae</taxon>
        <taxon>Coilia</taxon>
    </lineage>
</organism>